<name>F4Y1E1_9CYAN</name>
<gene>
    <name evidence="1" type="ORF">LYNGBM3L_66240</name>
</gene>
<evidence type="ECO:0000313" key="1">
    <source>
        <dbReference type="EMBL" id="EGJ29083.1"/>
    </source>
</evidence>
<dbReference type="Proteomes" id="UP000003959">
    <property type="component" value="Unassembled WGS sequence"/>
</dbReference>
<reference evidence="2" key="1">
    <citation type="journal article" date="2011" name="Proc. Natl. Acad. Sci. U.S.A.">
        <title>Genomic insights into the physiology and ecology of the marine filamentous cyanobacterium Lyngbya majuscula.</title>
        <authorList>
            <person name="Jones A.C."/>
            <person name="Monroe E.A."/>
            <person name="Podell S."/>
            <person name="Hess W.R."/>
            <person name="Klages S."/>
            <person name="Esquenazi E."/>
            <person name="Niessen S."/>
            <person name="Hoover H."/>
            <person name="Rothmann M."/>
            <person name="Lasken R.S."/>
            <person name="Yates J.R.III."/>
            <person name="Reinhardt R."/>
            <person name="Kube M."/>
            <person name="Burkart M.D."/>
            <person name="Allen E.E."/>
            <person name="Dorrestein P.C."/>
            <person name="Gerwick W.H."/>
            <person name="Gerwick L."/>
        </authorList>
    </citation>
    <scope>NUCLEOTIDE SEQUENCE [LARGE SCALE GENOMIC DNA]</scope>
    <source>
        <strain evidence="2">3L</strain>
    </source>
</reference>
<dbReference type="HOGENOM" id="CLU_3009352_0_0_3"/>
<organism evidence="1 2">
    <name type="scientific">Moorena producens 3L</name>
    <dbReference type="NCBI Taxonomy" id="489825"/>
    <lineage>
        <taxon>Bacteria</taxon>
        <taxon>Bacillati</taxon>
        <taxon>Cyanobacteriota</taxon>
        <taxon>Cyanophyceae</taxon>
        <taxon>Coleofasciculales</taxon>
        <taxon>Coleofasciculaceae</taxon>
        <taxon>Moorena</taxon>
    </lineage>
</organism>
<protein>
    <submittedName>
        <fullName evidence="1">Uncharacterized protein</fullName>
    </submittedName>
</protein>
<dbReference type="EMBL" id="GL890970">
    <property type="protein sequence ID" value="EGJ29083.1"/>
    <property type="molecule type" value="Genomic_DNA"/>
</dbReference>
<accession>F4Y1E1</accession>
<keyword evidence="2" id="KW-1185">Reference proteome</keyword>
<proteinExistence type="predicted"/>
<sequence length="56" mass="6048">MLIGNFQFLFSINEHPILISSQPNSLSAFDYLIPTLIDSPSIVTVGQKGITAADLV</sequence>
<dbReference type="AlphaFoldDB" id="F4Y1E1"/>
<evidence type="ECO:0000313" key="2">
    <source>
        <dbReference type="Proteomes" id="UP000003959"/>
    </source>
</evidence>